<dbReference type="SUPFAM" id="SSF50939">
    <property type="entry name" value="Sialidases"/>
    <property type="match status" value="2"/>
</dbReference>
<evidence type="ECO:0000313" key="2">
    <source>
        <dbReference type="Proteomes" id="UP000739538"/>
    </source>
</evidence>
<sequence length="576" mass="62238">MTSLVGIWSTSSMRYYIPLTSLILSCSTVLLWSTSSLADATARDDAISLHNEVPDDSYVASPREDHARSTATRFSSESFFVSQVNVDASGLNIVGDAANEPSIAVDPTNPDKMVIGWRQFDTITSNFRQAGYGYTTDGGVTWTFPGVIEPGIFRSDPVLDSDSDGNFYYNSLTLDGGDYLCSVYRTGEPDSPWDLGTPARGGDKQWMVIDKSAGAGDGNIYAYWNGFFSSCPPGFFTRSTNGGDSYESCTTIPDDPFWGTLNVSPNGTLYTVGAFGDDFIVGRSSNAQFGGSITWDQSNVVSLGGPVEVGTGPNPEGLLGQACVATDPNSGPGSETVYVLCSVNPPGGDPLDVKFARSTDGGVTWSSPVRVNDDTGNNWQWFGTMSVSPSGRIDVIWLDTRDNSGTLMSSLYYSNSTDGGVTWSPNERLSDAFDPQLGWPQQAKMGDYYHMVSDDEGFRLAWTATFNGEEDVYFGRKLLSTAAVAEGTPRARVLLRSAPNPFHDVSTLHYEVPQDAFVTLGIYDAAGRNVATLVSEYREAGSYQTELDGHGLADGIYMCRLEAGAYRDAQKLQYLK</sequence>
<dbReference type="InterPro" id="IPR026444">
    <property type="entry name" value="Secre_tail"/>
</dbReference>
<dbReference type="CDD" id="cd15482">
    <property type="entry name" value="Sialidase_non-viral"/>
    <property type="match status" value="1"/>
</dbReference>
<dbReference type="Proteomes" id="UP000739538">
    <property type="component" value="Unassembled WGS sequence"/>
</dbReference>
<protein>
    <submittedName>
        <fullName evidence="1">T9SS type A sorting domain-containing protein</fullName>
    </submittedName>
</protein>
<evidence type="ECO:0000313" key="1">
    <source>
        <dbReference type="EMBL" id="MCA9756659.1"/>
    </source>
</evidence>
<dbReference type="AlphaFoldDB" id="A0A956NGT8"/>
<name>A0A956NGT8_UNCEI</name>
<dbReference type="NCBIfam" id="TIGR04183">
    <property type="entry name" value="Por_Secre_tail"/>
    <property type="match status" value="1"/>
</dbReference>
<reference evidence="1" key="1">
    <citation type="submission" date="2020-04" db="EMBL/GenBank/DDBJ databases">
        <authorList>
            <person name="Zhang T."/>
        </authorList>
    </citation>
    <scope>NUCLEOTIDE SEQUENCE</scope>
    <source>
        <strain evidence="1">HKST-UBA02</strain>
    </source>
</reference>
<dbReference type="Gene3D" id="2.120.10.10">
    <property type="match status" value="1"/>
</dbReference>
<dbReference type="EMBL" id="JAGQHS010000061">
    <property type="protein sequence ID" value="MCA9756659.1"/>
    <property type="molecule type" value="Genomic_DNA"/>
</dbReference>
<reference evidence="1" key="2">
    <citation type="journal article" date="2021" name="Microbiome">
        <title>Successional dynamics and alternative stable states in a saline activated sludge microbial community over 9 years.</title>
        <authorList>
            <person name="Wang Y."/>
            <person name="Ye J."/>
            <person name="Ju F."/>
            <person name="Liu L."/>
            <person name="Boyd J.A."/>
            <person name="Deng Y."/>
            <person name="Parks D.H."/>
            <person name="Jiang X."/>
            <person name="Yin X."/>
            <person name="Woodcroft B.J."/>
            <person name="Tyson G.W."/>
            <person name="Hugenholtz P."/>
            <person name="Polz M.F."/>
            <person name="Zhang T."/>
        </authorList>
    </citation>
    <scope>NUCLEOTIDE SEQUENCE</scope>
    <source>
        <strain evidence="1">HKST-UBA02</strain>
    </source>
</reference>
<gene>
    <name evidence="1" type="ORF">KDA27_12720</name>
</gene>
<organism evidence="1 2">
    <name type="scientific">Eiseniibacteriota bacterium</name>
    <dbReference type="NCBI Taxonomy" id="2212470"/>
    <lineage>
        <taxon>Bacteria</taxon>
        <taxon>Candidatus Eiseniibacteriota</taxon>
    </lineage>
</organism>
<dbReference type="InterPro" id="IPR036278">
    <property type="entry name" value="Sialidase_sf"/>
</dbReference>
<proteinExistence type="predicted"/>
<dbReference type="Gene3D" id="2.60.40.4070">
    <property type="match status" value="1"/>
</dbReference>
<accession>A0A956NGT8</accession>
<comment type="caution">
    <text evidence="1">The sequence shown here is derived from an EMBL/GenBank/DDBJ whole genome shotgun (WGS) entry which is preliminary data.</text>
</comment>